<evidence type="ECO:0000313" key="3">
    <source>
        <dbReference type="Proteomes" id="UP001200145"/>
    </source>
</evidence>
<dbReference type="EMBL" id="JAKEVY010000001">
    <property type="protein sequence ID" value="MCF1713920.1"/>
    <property type="molecule type" value="Genomic_DNA"/>
</dbReference>
<keyword evidence="1" id="KW-0732">Signal</keyword>
<dbReference type="RefSeq" id="WP_234864447.1">
    <property type="nucleotide sequence ID" value="NZ_JAKEVY010000001.1"/>
</dbReference>
<organism evidence="2 3">
    <name type="scientific">Flavihumibacter fluminis</name>
    <dbReference type="NCBI Taxonomy" id="2909236"/>
    <lineage>
        <taxon>Bacteria</taxon>
        <taxon>Pseudomonadati</taxon>
        <taxon>Bacteroidota</taxon>
        <taxon>Chitinophagia</taxon>
        <taxon>Chitinophagales</taxon>
        <taxon>Chitinophagaceae</taxon>
        <taxon>Flavihumibacter</taxon>
    </lineage>
</organism>
<reference evidence="2 3" key="1">
    <citation type="submission" date="2022-01" db="EMBL/GenBank/DDBJ databases">
        <title>Flavihumibacter sp. nov., isolated from sediment of a river.</title>
        <authorList>
            <person name="Liu H."/>
        </authorList>
    </citation>
    <scope>NUCLEOTIDE SEQUENCE [LARGE SCALE GENOMIC DNA]</scope>
    <source>
        <strain evidence="2 3">RY-1</strain>
    </source>
</reference>
<protein>
    <submittedName>
        <fullName evidence="2">Uncharacterized protein</fullName>
    </submittedName>
</protein>
<proteinExistence type="predicted"/>
<sequence>MKNLIFSALTLAAIALTGTTQAQDLIRQQTCQTQSVQHQIDSLKRYYSAHGFSLMREASMQMESQYEMPIIVPLTQGEWYSFVYVGNPESRLHEVRMYDYMEKMVIYRKNLKKDPSANVINFTYEPVASEYHIIKPVQINNKQKDLCGYVMLFKRTDKRTATTGK</sequence>
<feature type="signal peptide" evidence="1">
    <location>
        <begin position="1"/>
        <end position="22"/>
    </location>
</feature>
<dbReference type="Proteomes" id="UP001200145">
    <property type="component" value="Unassembled WGS sequence"/>
</dbReference>
<evidence type="ECO:0000256" key="1">
    <source>
        <dbReference type="SAM" id="SignalP"/>
    </source>
</evidence>
<feature type="chain" id="PRO_5046978101" evidence="1">
    <location>
        <begin position="23"/>
        <end position="165"/>
    </location>
</feature>
<accession>A0ABS9BF35</accession>
<evidence type="ECO:0000313" key="2">
    <source>
        <dbReference type="EMBL" id="MCF1713920.1"/>
    </source>
</evidence>
<keyword evidence="3" id="KW-1185">Reference proteome</keyword>
<gene>
    <name evidence="2" type="ORF">L0U88_04655</name>
</gene>
<comment type="caution">
    <text evidence="2">The sequence shown here is derived from an EMBL/GenBank/DDBJ whole genome shotgun (WGS) entry which is preliminary data.</text>
</comment>
<name>A0ABS9BF35_9BACT</name>